<keyword evidence="8" id="KW-0031">Aminopeptidase</keyword>
<comment type="caution">
    <text evidence="8">The sequence shown here is derived from an EMBL/GenBank/DDBJ whole genome shotgun (WGS) entry which is preliminary data.</text>
</comment>
<dbReference type="InterPro" id="IPR050422">
    <property type="entry name" value="X-Pro_aminopeptidase_P"/>
</dbReference>
<dbReference type="InterPro" id="IPR000994">
    <property type="entry name" value="Pept_M24"/>
</dbReference>
<evidence type="ECO:0000256" key="4">
    <source>
        <dbReference type="SAM" id="MobiDB-lite"/>
    </source>
</evidence>
<gene>
    <name evidence="8" type="ORF">FIV46_13515</name>
</gene>
<proteinExistence type="inferred from homology"/>
<evidence type="ECO:0000256" key="3">
    <source>
        <dbReference type="ARBA" id="ARBA00022801"/>
    </source>
</evidence>
<keyword evidence="9" id="KW-1185">Reference proteome</keyword>
<protein>
    <submittedName>
        <fullName evidence="8">Aminopeptidase P family protein</fullName>
    </submittedName>
</protein>
<sequence>MTKGRLLALRQQLRDLGLQGFVVPHADEHQNEYTPANAERLAWLTGFTGSAGQAALTMSEGAIFVDGRYTLQVRQQTDKRQFAPLDLFEDKIEDWLAERVKKGDRIGYDPWLHTREWIGKVSDKLSEKGAELLPVDENPIDQVWQGRPADSDAPAVSHPTEYSGEESRHKRERIAADTKTKGADAVVLTMLDSIAWLFNIRGSDVAHTPLVSSYAILFADGSATLFIDPGKVDEDLKGFLGKQVKLADKSDFIDHLKKLKQKKVCVDPKRTHAAVFEILEKAGAKLIPADDPCVLPKAMKNEAEITGTRNAHNRDAIAVCKFLAWLDEMGPKGEIDEIDAEEKLLSFRQEQPLFKDTSFGTISGAGPNGAIVHYRATEQSRRKLEPDMLYLVDSGGQYLDGTTDITRTVIIGTPTEEQKDRFTRVLKGHIALAQARFPHGRSGAHLDSLARKPLWDVGLDYNHGTGHGVGSYLGVHEGPQSISRLGFNVPLEPGMILSNEPGYYKEGEYGIRIENLVLVRERKFEEEEQPMLSFETLTHVPIDKRLVNAYMMTTPEITWFNIYHAQVREIVGPHLSGKEKDWLMKATESLVVL</sequence>
<dbReference type="Pfam" id="PF16188">
    <property type="entry name" value="Peptidase_M24_C"/>
    <property type="match status" value="1"/>
</dbReference>
<dbReference type="SUPFAM" id="SSF53092">
    <property type="entry name" value="Creatinase/prolidase N-terminal domain"/>
    <property type="match status" value="2"/>
</dbReference>
<evidence type="ECO:0000259" key="5">
    <source>
        <dbReference type="Pfam" id="PF00557"/>
    </source>
</evidence>
<comment type="similarity">
    <text evidence="1">Belongs to the peptidase M24B family.</text>
</comment>
<dbReference type="Pfam" id="PF00557">
    <property type="entry name" value="Peptidase_M24"/>
    <property type="match status" value="1"/>
</dbReference>
<dbReference type="Gene3D" id="3.90.230.10">
    <property type="entry name" value="Creatinase/methionine aminopeptidase superfamily"/>
    <property type="match status" value="1"/>
</dbReference>
<accession>A0A501PFT3</accession>
<dbReference type="OrthoDB" id="9806388at2"/>
<keyword evidence="3" id="KW-0378">Hydrolase</keyword>
<dbReference type="PANTHER" id="PTHR43763">
    <property type="entry name" value="XAA-PRO AMINOPEPTIDASE 1"/>
    <property type="match status" value="1"/>
</dbReference>
<evidence type="ECO:0000313" key="9">
    <source>
        <dbReference type="Proteomes" id="UP000319148"/>
    </source>
</evidence>
<dbReference type="EMBL" id="VFIY01000016">
    <property type="protein sequence ID" value="TPD58897.1"/>
    <property type="molecule type" value="Genomic_DNA"/>
</dbReference>
<feature type="domain" description="Creatinase N-terminal" evidence="6">
    <location>
        <begin position="5"/>
        <end position="137"/>
    </location>
</feature>
<reference evidence="9" key="1">
    <citation type="submission" date="2019-06" db="EMBL/GenBank/DDBJ databases">
        <title>The complete genome of Emcibacter congregatus ZYLT.</title>
        <authorList>
            <person name="Zhao Z."/>
        </authorList>
    </citation>
    <scope>NUCLEOTIDE SEQUENCE [LARGE SCALE GENOMIC DNA]</scope>
    <source>
        <strain evidence="9">MCCC 1A06723</strain>
    </source>
</reference>
<dbReference type="Proteomes" id="UP000319148">
    <property type="component" value="Unassembled WGS sequence"/>
</dbReference>
<feature type="domain" description="Peptidase M24" evidence="5">
    <location>
        <begin position="308"/>
        <end position="521"/>
    </location>
</feature>
<dbReference type="GO" id="GO:0070006">
    <property type="term" value="F:metalloaminopeptidase activity"/>
    <property type="evidence" value="ECO:0007669"/>
    <property type="project" value="InterPro"/>
</dbReference>
<evidence type="ECO:0000259" key="6">
    <source>
        <dbReference type="Pfam" id="PF01321"/>
    </source>
</evidence>
<dbReference type="AlphaFoldDB" id="A0A501PFT3"/>
<dbReference type="SUPFAM" id="SSF55920">
    <property type="entry name" value="Creatinase/aminopeptidase"/>
    <property type="match status" value="1"/>
</dbReference>
<dbReference type="RefSeq" id="WP_139941474.1">
    <property type="nucleotide sequence ID" value="NZ_JBHSYP010000002.1"/>
</dbReference>
<name>A0A501PFT3_9PROT</name>
<dbReference type="Gene3D" id="3.40.350.10">
    <property type="entry name" value="Creatinase/prolidase N-terminal domain"/>
    <property type="match status" value="2"/>
</dbReference>
<dbReference type="InterPro" id="IPR000587">
    <property type="entry name" value="Creatinase_N"/>
</dbReference>
<feature type="region of interest" description="Disordered" evidence="4">
    <location>
        <begin position="145"/>
        <end position="173"/>
    </location>
</feature>
<dbReference type="FunFam" id="3.90.230.10:FF:000009">
    <property type="entry name" value="xaa-Pro aminopeptidase 2"/>
    <property type="match status" value="1"/>
</dbReference>
<dbReference type="Pfam" id="PF16189">
    <property type="entry name" value="Creatinase_N_2"/>
    <property type="match status" value="1"/>
</dbReference>
<evidence type="ECO:0000259" key="7">
    <source>
        <dbReference type="Pfam" id="PF16188"/>
    </source>
</evidence>
<keyword evidence="8" id="KW-0645">Protease</keyword>
<feature type="domain" description="Peptidase M24 C-terminal" evidence="7">
    <location>
        <begin position="530"/>
        <end position="589"/>
    </location>
</feature>
<dbReference type="InterPro" id="IPR029149">
    <property type="entry name" value="Creatin/AminoP/Spt16_N"/>
</dbReference>
<evidence type="ECO:0000256" key="1">
    <source>
        <dbReference type="ARBA" id="ARBA00008766"/>
    </source>
</evidence>
<dbReference type="InterPro" id="IPR036005">
    <property type="entry name" value="Creatinase/aminopeptidase-like"/>
</dbReference>
<evidence type="ECO:0000256" key="2">
    <source>
        <dbReference type="ARBA" id="ARBA00022723"/>
    </source>
</evidence>
<dbReference type="CDD" id="cd01085">
    <property type="entry name" value="APP"/>
    <property type="match status" value="1"/>
</dbReference>
<organism evidence="8 9">
    <name type="scientific">Emcibacter nanhaiensis</name>
    <dbReference type="NCBI Taxonomy" id="1505037"/>
    <lineage>
        <taxon>Bacteria</taxon>
        <taxon>Pseudomonadati</taxon>
        <taxon>Pseudomonadota</taxon>
        <taxon>Alphaproteobacteria</taxon>
        <taxon>Emcibacterales</taxon>
        <taxon>Emcibacteraceae</taxon>
        <taxon>Emcibacter</taxon>
    </lineage>
</organism>
<dbReference type="GO" id="GO:0046872">
    <property type="term" value="F:metal ion binding"/>
    <property type="evidence" value="ECO:0007669"/>
    <property type="project" value="UniProtKB-KW"/>
</dbReference>
<dbReference type="InterPro" id="IPR032416">
    <property type="entry name" value="Peptidase_M24_C"/>
</dbReference>
<evidence type="ECO:0000313" key="8">
    <source>
        <dbReference type="EMBL" id="TPD58897.1"/>
    </source>
</evidence>
<dbReference type="Pfam" id="PF01321">
    <property type="entry name" value="Creatinase_N"/>
    <property type="match status" value="1"/>
</dbReference>
<dbReference type="GO" id="GO:0005737">
    <property type="term" value="C:cytoplasm"/>
    <property type="evidence" value="ECO:0007669"/>
    <property type="project" value="UniProtKB-ARBA"/>
</dbReference>
<dbReference type="InterPro" id="IPR033740">
    <property type="entry name" value="Pept_M24B"/>
</dbReference>
<keyword evidence="2" id="KW-0479">Metal-binding</keyword>
<dbReference type="PANTHER" id="PTHR43763:SF6">
    <property type="entry name" value="XAA-PRO AMINOPEPTIDASE 1"/>
    <property type="match status" value="1"/>
</dbReference>